<accession>M7T2Q4</accession>
<dbReference type="OrthoDB" id="2279611at2759"/>
<name>M7T2Q4_EUTLA</name>
<dbReference type="STRING" id="1287681.M7T2Q4"/>
<dbReference type="HOGENOM" id="CLU_066479_0_0_1"/>
<sequence length="225" mass="24635">MVNKVLASFMVMDGLFVSMGAIMLGFCVIVRQTAFEAPTEGREAARDLLYRTFPFNAGIANAIFTFIAFLITLPGLATGSRTWIKTAGYLIVINAIFTMAIGLDLWMVTLKMRDNFGTIWNAQDGTVQELMQTAFGCCGYLNSTSPAFITDATCPSPAAAALQQGCVTPVSSFGNTFVDNIFTAVFGMVGIQVFLIMSMAALLKDRKERERYRFIDEKRGARGTF</sequence>
<evidence type="ECO:0000256" key="1">
    <source>
        <dbReference type="SAM" id="Phobius"/>
    </source>
</evidence>
<dbReference type="EMBL" id="KB707120">
    <property type="protein sequence ID" value="EMR64101.1"/>
    <property type="molecule type" value="Genomic_DNA"/>
</dbReference>
<feature type="transmembrane region" description="Helical" evidence="1">
    <location>
        <begin position="12"/>
        <end position="35"/>
    </location>
</feature>
<gene>
    <name evidence="2" type="ORF">UCREL1_8939</name>
</gene>
<dbReference type="InterPro" id="IPR008952">
    <property type="entry name" value="Tetraspanin_EC2_sf"/>
</dbReference>
<dbReference type="GO" id="GO:0016020">
    <property type="term" value="C:membrane"/>
    <property type="evidence" value="ECO:0007669"/>
    <property type="project" value="InterPro"/>
</dbReference>
<reference evidence="3" key="1">
    <citation type="journal article" date="2013" name="Genome Announc.">
        <title>Draft genome sequence of the grapevine dieback fungus Eutypa lata UCR-EL1.</title>
        <authorList>
            <person name="Blanco-Ulate B."/>
            <person name="Rolshausen P.E."/>
            <person name="Cantu D."/>
        </authorList>
    </citation>
    <scope>NUCLEOTIDE SEQUENCE [LARGE SCALE GENOMIC DNA]</scope>
    <source>
        <strain evidence="3">UCR-EL1</strain>
    </source>
</reference>
<dbReference type="Proteomes" id="UP000012174">
    <property type="component" value="Unassembled WGS sequence"/>
</dbReference>
<protein>
    <submittedName>
        <fullName evidence="2">Putative tetraspanin protein</fullName>
    </submittedName>
</protein>
<proteinExistence type="predicted"/>
<evidence type="ECO:0000313" key="2">
    <source>
        <dbReference type="EMBL" id="EMR64101.1"/>
    </source>
</evidence>
<keyword evidence="1" id="KW-1133">Transmembrane helix</keyword>
<organism evidence="2 3">
    <name type="scientific">Eutypa lata (strain UCR-EL1)</name>
    <name type="common">Grapevine dieback disease fungus</name>
    <name type="synonym">Eutypa armeniacae</name>
    <dbReference type="NCBI Taxonomy" id="1287681"/>
    <lineage>
        <taxon>Eukaryota</taxon>
        <taxon>Fungi</taxon>
        <taxon>Dikarya</taxon>
        <taxon>Ascomycota</taxon>
        <taxon>Pezizomycotina</taxon>
        <taxon>Sordariomycetes</taxon>
        <taxon>Xylariomycetidae</taxon>
        <taxon>Xylariales</taxon>
        <taxon>Diatrypaceae</taxon>
        <taxon>Eutypa</taxon>
    </lineage>
</organism>
<dbReference type="SUPFAM" id="SSF48652">
    <property type="entry name" value="Tetraspanin"/>
    <property type="match status" value="1"/>
</dbReference>
<feature type="transmembrane region" description="Helical" evidence="1">
    <location>
        <begin position="181"/>
        <end position="203"/>
    </location>
</feature>
<dbReference type="AlphaFoldDB" id="M7T2Q4"/>
<dbReference type="OMA" id="LGQCPLT"/>
<feature type="transmembrane region" description="Helical" evidence="1">
    <location>
        <begin position="55"/>
        <end position="77"/>
    </location>
</feature>
<keyword evidence="3" id="KW-1185">Reference proteome</keyword>
<keyword evidence="1" id="KW-0812">Transmembrane</keyword>
<evidence type="ECO:0000313" key="3">
    <source>
        <dbReference type="Proteomes" id="UP000012174"/>
    </source>
</evidence>
<dbReference type="eggNOG" id="ENOG502S3E8">
    <property type="taxonomic scope" value="Eukaryota"/>
</dbReference>
<keyword evidence="1" id="KW-0472">Membrane</keyword>
<dbReference type="KEGG" id="ela:UCREL1_8939"/>
<feature type="transmembrane region" description="Helical" evidence="1">
    <location>
        <begin position="89"/>
        <end position="108"/>
    </location>
</feature>